<dbReference type="PANTHER" id="PTHR34824:SF1">
    <property type="entry name" value="HEAT-INDUCIBLE TRANSCRIPTION REPRESSOR HRCA"/>
    <property type="match status" value="1"/>
</dbReference>
<comment type="function">
    <text evidence="5">Negative regulator of class I heat shock genes (grpE-dnaK-dnaJ and groELS operons). Prevents heat-shock induction of these operons.</text>
</comment>
<evidence type="ECO:0000256" key="3">
    <source>
        <dbReference type="ARBA" id="ARBA00023016"/>
    </source>
</evidence>
<comment type="similarity">
    <text evidence="5">Belongs to the HrcA family.</text>
</comment>
<dbReference type="NCBIfam" id="TIGR00331">
    <property type="entry name" value="hrcA"/>
    <property type="match status" value="1"/>
</dbReference>
<gene>
    <name evidence="5 8" type="primary">hrcA</name>
    <name evidence="8" type="ORF">G3580_11260</name>
</gene>
<dbReference type="SUPFAM" id="SSF46785">
    <property type="entry name" value="Winged helix' DNA-binding domain"/>
    <property type="match status" value="1"/>
</dbReference>
<evidence type="ECO:0000313" key="9">
    <source>
        <dbReference type="Proteomes" id="UP000501991"/>
    </source>
</evidence>
<dbReference type="PANTHER" id="PTHR34824">
    <property type="entry name" value="HEAT-INDUCIBLE TRANSCRIPTION REPRESSOR HRCA"/>
    <property type="match status" value="1"/>
</dbReference>
<evidence type="ECO:0000256" key="5">
    <source>
        <dbReference type="HAMAP-Rule" id="MF_00081"/>
    </source>
</evidence>
<keyword evidence="2 5" id="KW-0805">Transcription regulation</keyword>
<dbReference type="PIRSF" id="PIRSF005485">
    <property type="entry name" value="HrcA"/>
    <property type="match status" value="1"/>
</dbReference>
<dbReference type="Pfam" id="PF03444">
    <property type="entry name" value="WHD_HrcA"/>
    <property type="match status" value="1"/>
</dbReference>
<accession>A0A6C1B440</accession>
<dbReference type="InterPro" id="IPR023120">
    <property type="entry name" value="WHTH_transcript_rep_HrcA_IDD"/>
</dbReference>
<dbReference type="SUPFAM" id="SSF55781">
    <property type="entry name" value="GAF domain-like"/>
    <property type="match status" value="1"/>
</dbReference>
<keyword evidence="3 5" id="KW-0346">Stress response</keyword>
<keyword evidence="1 5" id="KW-0678">Repressor</keyword>
<feature type="domain" description="Winged helix-turn-helix transcription repressor HrcA DNA-binding" evidence="7">
    <location>
        <begin position="14"/>
        <end position="80"/>
    </location>
</feature>
<dbReference type="RefSeq" id="WP_173765555.1">
    <property type="nucleotide sequence ID" value="NZ_CP048836.1"/>
</dbReference>
<evidence type="ECO:0000313" key="8">
    <source>
        <dbReference type="EMBL" id="QID18163.1"/>
    </source>
</evidence>
<protein>
    <recommendedName>
        <fullName evidence="5">Heat-inducible transcription repressor HrcA</fullName>
    </recommendedName>
</protein>
<keyword evidence="9" id="KW-1185">Reference proteome</keyword>
<name>A0A6C1B440_9RHOO</name>
<dbReference type="Proteomes" id="UP000501991">
    <property type="component" value="Chromosome"/>
</dbReference>
<dbReference type="AlphaFoldDB" id="A0A6C1B440"/>
<dbReference type="Gene3D" id="3.30.450.40">
    <property type="match status" value="1"/>
</dbReference>
<dbReference type="InterPro" id="IPR036388">
    <property type="entry name" value="WH-like_DNA-bd_sf"/>
</dbReference>
<dbReference type="GO" id="GO:0003677">
    <property type="term" value="F:DNA binding"/>
    <property type="evidence" value="ECO:0007669"/>
    <property type="project" value="InterPro"/>
</dbReference>
<evidence type="ECO:0000256" key="1">
    <source>
        <dbReference type="ARBA" id="ARBA00022491"/>
    </source>
</evidence>
<dbReference type="Gene3D" id="1.10.10.10">
    <property type="entry name" value="Winged helix-like DNA-binding domain superfamily/Winged helix DNA-binding domain"/>
    <property type="match status" value="1"/>
</dbReference>
<dbReference type="InterPro" id="IPR036390">
    <property type="entry name" value="WH_DNA-bd_sf"/>
</dbReference>
<dbReference type="HAMAP" id="MF_00081">
    <property type="entry name" value="HrcA"/>
    <property type="match status" value="1"/>
</dbReference>
<feature type="domain" description="Heat-inducible transcription repressor HrcA C-terminal" evidence="6">
    <location>
        <begin position="111"/>
        <end position="330"/>
    </location>
</feature>
<sequence length="348" mass="38164">MAHDAEHTPLDERSRVLLRTLIERYIAEGQPVGSRALSKHSGLDLSPATVRNVMSDLEEMGFIASPHTSAGRIPTPRGYRLFVDRLLRVRPLHANLLHELEGHLQPDQPQRLIGAASNLLSQLTHFAGVVVAPRKDAIRIRQIEFVPLSDERVLLIIVTTSGDVQNRILATKKKYSSSELVTAANYLNAHYTGLDFEAIRLRIQAELKQLHSDMSELMTAAVDAGTEAVQDSASQYVLSGETNLLDVEELSSNMVRLRELFKLFDQKTSLLQLLDLSNRADGVQIFIGGESGLAPLDECSVVTAPYEVDGMVVGSVGVIGPTRMAYERVIPIVDITARLLSGALSSRA</sequence>
<dbReference type="Pfam" id="PF01628">
    <property type="entry name" value="HrcA"/>
    <property type="match status" value="1"/>
</dbReference>
<dbReference type="Gene3D" id="3.30.390.60">
    <property type="entry name" value="Heat-inducible transcription repressor hrca homolog, domain 3"/>
    <property type="match status" value="1"/>
</dbReference>
<reference evidence="8 9" key="1">
    <citation type="submission" date="2020-02" db="EMBL/GenBank/DDBJ databases">
        <title>Nitrogenibacter mangrovi gen. nov., sp. nov. isolated from mangrove sediment, a denitrifying betaproteobacterium.</title>
        <authorList>
            <person name="Liao H."/>
            <person name="Tian Y."/>
        </authorList>
    </citation>
    <scope>NUCLEOTIDE SEQUENCE [LARGE SCALE GENOMIC DNA]</scope>
    <source>
        <strain evidence="8 9">M9-3-2</strain>
    </source>
</reference>
<dbReference type="InterPro" id="IPR002571">
    <property type="entry name" value="HrcA"/>
</dbReference>
<dbReference type="GO" id="GO:0045892">
    <property type="term" value="P:negative regulation of DNA-templated transcription"/>
    <property type="evidence" value="ECO:0007669"/>
    <property type="project" value="UniProtKB-UniRule"/>
</dbReference>
<keyword evidence="4 5" id="KW-0804">Transcription</keyword>
<evidence type="ECO:0000256" key="4">
    <source>
        <dbReference type="ARBA" id="ARBA00023163"/>
    </source>
</evidence>
<evidence type="ECO:0000259" key="7">
    <source>
        <dbReference type="Pfam" id="PF03444"/>
    </source>
</evidence>
<dbReference type="InterPro" id="IPR029016">
    <property type="entry name" value="GAF-like_dom_sf"/>
</dbReference>
<dbReference type="KEGG" id="azq:G3580_11260"/>
<evidence type="ECO:0000256" key="2">
    <source>
        <dbReference type="ARBA" id="ARBA00023015"/>
    </source>
</evidence>
<evidence type="ECO:0000259" key="6">
    <source>
        <dbReference type="Pfam" id="PF01628"/>
    </source>
</evidence>
<organism evidence="8 9">
    <name type="scientific">Nitrogeniibacter mangrovi</name>
    <dbReference type="NCBI Taxonomy" id="2016596"/>
    <lineage>
        <taxon>Bacteria</taxon>
        <taxon>Pseudomonadati</taxon>
        <taxon>Pseudomonadota</taxon>
        <taxon>Betaproteobacteria</taxon>
        <taxon>Rhodocyclales</taxon>
        <taxon>Zoogloeaceae</taxon>
        <taxon>Nitrogeniibacter</taxon>
    </lineage>
</organism>
<dbReference type="InterPro" id="IPR021153">
    <property type="entry name" value="HrcA_C"/>
</dbReference>
<dbReference type="InterPro" id="IPR005104">
    <property type="entry name" value="WHTH_HrcA_DNA-bd"/>
</dbReference>
<proteinExistence type="inferred from homology"/>
<dbReference type="EMBL" id="CP048836">
    <property type="protein sequence ID" value="QID18163.1"/>
    <property type="molecule type" value="Genomic_DNA"/>
</dbReference>